<evidence type="ECO:0000313" key="3">
    <source>
        <dbReference type="WormBase" id="CBG23955"/>
    </source>
</evidence>
<dbReference type="KEGG" id="cbr:CBG_23955"/>
<dbReference type="HOGENOM" id="CLU_2747283_0_0_1"/>
<evidence type="ECO:0000313" key="1">
    <source>
        <dbReference type="EMBL" id="CAP20678.1"/>
    </source>
</evidence>
<dbReference type="RefSeq" id="XP_002648007.1">
    <property type="nucleotide sequence ID" value="XM_002647961.1"/>
</dbReference>
<gene>
    <name evidence="1 3" type="ORF">CBG23955</name>
    <name evidence="1" type="ORF">CBG_23955</name>
</gene>
<dbReference type="GeneID" id="8590009"/>
<dbReference type="AlphaFoldDB" id="A8WJN5"/>
<dbReference type="Proteomes" id="UP000008549">
    <property type="component" value="Unassembled WGS sequence"/>
</dbReference>
<dbReference type="InParanoid" id="A8WJN5"/>
<dbReference type="OMA" id="WQWVYPP"/>
<dbReference type="WormBase" id="CBG23955">
    <property type="protein sequence ID" value="CBP47951"/>
    <property type="gene ID" value="WBGene00042181"/>
</dbReference>
<evidence type="ECO:0000313" key="2">
    <source>
        <dbReference type="Proteomes" id="UP000008549"/>
    </source>
</evidence>
<dbReference type="CTD" id="8590009"/>
<proteinExistence type="predicted"/>
<feature type="non-terminal residue" evidence="1">
    <location>
        <position position="1"/>
    </location>
</feature>
<protein>
    <submittedName>
        <fullName evidence="1">Protein CBG23955</fullName>
    </submittedName>
</protein>
<accession>A8WJN5</accession>
<dbReference type="EMBL" id="HE601515">
    <property type="protein sequence ID" value="CAP20678.1"/>
    <property type="molecule type" value="Genomic_DNA"/>
</dbReference>
<sequence>TFDVFGRSAPSRKNQTWISKFCRFLRNDGLYFEQEQNRAREWQWVYPPLDSYSIDSIDAINVPPLPTWVPY</sequence>
<reference evidence="1 2" key="1">
    <citation type="journal article" date="2003" name="PLoS Biol.">
        <title>The genome sequence of Caenorhabditis briggsae: a platform for comparative genomics.</title>
        <authorList>
            <person name="Stein L.D."/>
            <person name="Bao Z."/>
            <person name="Blasiar D."/>
            <person name="Blumenthal T."/>
            <person name="Brent M.R."/>
            <person name="Chen N."/>
            <person name="Chinwalla A."/>
            <person name="Clarke L."/>
            <person name="Clee C."/>
            <person name="Coghlan A."/>
            <person name="Coulson A."/>
            <person name="D'Eustachio P."/>
            <person name="Fitch D.H."/>
            <person name="Fulton L.A."/>
            <person name="Fulton R.E."/>
            <person name="Griffiths-Jones S."/>
            <person name="Harris T.W."/>
            <person name="Hillier L.W."/>
            <person name="Kamath R."/>
            <person name="Kuwabara P.E."/>
            <person name="Mardis E.R."/>
            <person name="Marra M.A."/>
            <person name="Miner T.L."/>
            <person name="Minx P."/>
            <person name="Mullikin J.C."/>
            <person name="Plumb R.W."/>
            <person name="Rogers J."/>
            <person name="Schein J.E."/>
            <person name="Sohrmann M."/>
            <person name="Spieth J."/>
            <person name="Stajich J.E."/>
            <person name="Wei C."/>
            <person name="Willey D."/>
            <person name="Wilson R.K."/>
            <person name="Durbin R."/>
            <person name="Waterston R.H."/>
        </authorList>
    </citation>
    <scope>NUCLEOTIDE SEQUENCE [LARGE SCALE GENOMIC DNA]</scope>
    <source>
        <strain evidence="1 2">AF16</strain>
    </source>
</reference>
<keyword evidence="2" id="KW-1185">Reference proteome</keyword>
<name>A8WJN5_CAEBR</name>
<reference evidence="1 2" key="2">
    <citation type="journal article" date="2011" name="PLoS Genet.">
        <title>Caenorhabditis briggsae recombinant inbred line genotypes reveal inter-strain incompatibility and the evolution of recombination.</title>
        <authorList>
            <person name="Ross J.A."/>
            <person name="Koboldt D.C."/>
            <person name="Staisch J.E."/>
            <person name="Chamberlin H.M."/>
            <person name="Gupta B.P."/>
            <person name="Miller R.D."/>
            <person name="Baird S.E."/>
            <person name="Haag E.S."/>
        </authorList>
    </citation>
    <scope>NUCLEOTIDE SEQUENCE [LARGE SCALE GENOMIC DNA]</scope>
    <source>
        <strain evidence="1 2">AF16</strain>
    </source>
</reference>
<dbReference type="eggNOG" id="ENOG502R7HT">
    <property type="taxonomic scope" value="Eukaryota"/>
</dbReference>
<organism evidence="1 2">
    <name type="scientific">Caenorhabditis briggsae</name>
    <dbReference type="NCBI Taxonomy" id="6238"/>
    <lineage>
        <taxon>Eukaryota</taxon>
        <taxon>Metazoa</taxon>
        <taxon>Ecdysozoa</taxon>
        <taxon>Nematoda</taxon>
        <taxon>Chromadorea</taxon>
        <taxon>Rhabditida</taxon>
        <taxon>Rhabditina</taxon>
        <taxon>Rhabditomorpha</taxon>
        <taxon>Rhabditoidea</taxon>
        <taxon>Rhabditidae</taxon>
        <taxon>Peloderinae</taxon>
        <taxon>Caenorhabditis</taxon>
    </lineage>
</organism>